<organism evidence="2 3">
    <name type="scientific">Aphanothece hegewaldii CCALA 016</name>
    <dbReference type="NCBI Taxonomy" id="2107694"/>
    <lineage>
        <taxon>Bacteria</taxon>
        <taxon>Bacillati</taxon>
        <taxon>Cyanobacteriota</taxon>
        <taxon>Cyanophyceae</taxon>
        <taxon>Oscillatoriophycideae</taxon>
        <taxon>Chroococcales</taxon>
        <taxon>Aphanothecaceae</taxon>
        <taxon>Aphanothece</taxon>
    </lineage>
</organism>
<dbReference type="SMART" id="SM00393">
    <property type="entry name" value="R3H"/>
    <property type="match status" value="1"/>
</dbReference>
<dbReference type="InterPro" id="IPR015946">
    <property type="entry name" value="KH_dom-like_a/b"/>
</dbReference>
<name>A0A2T1LUD9_9CHRO</name>
<gene>
    <name evidence="2" type="ORF">C7H19_17380</name>
</gene>
<dbReference type="InterPro" id="IPR039247">
    <property type="entry name" value="KhpB"/>
</dbReference>
<dbReference type="CDD" id="cd02644">
    <property type="entry name" value="R3H_jag"/>
    <property type="match status" value="1"/>
</dbReference>
<dbReference type="Gene3D" id="3.30.1370.50">
    <property type="entry name" value="R3H-like domain"/>
    <property type="match status" value="1"/>
</dbReference>
<reference evidence="2 3" key="2">
    <citation type="submission" date="2018-03" db="EMBL/GenBank/DDBJ databases">
        <authorList>
            <person name="Keele B.F."/>
        </authorList>
    </citation>
    <scope>NUCLEOTIDE SEQUENCE [LARGE SCALE GENOMIC DNA]</scope>
    <source>
        <strain evidence="2 3">CCALA 016</strain>
    </source>
</reference>
<proteinExistence type="predicted"/>
<dbReference type="PANTHER" id="PTHR35800:SF1">
    <property type="entry name" value="RNA-BINDING PROTEIN KHPB"/>
    <property type="match status" value="1"/>
</dbReference>
<accession>A0A2T1LUD9</accession>
<dbReference type="RefSeq" id="WP_106458192.1">
    <property type="nucleotide sequence ID" value="NZ_PXOH01000022.1"/>
</dbReference>
<keyword evidence="3" id="KW-1185">Reference proteome</keyword>
<feature type="domain" description="R3H" evidence="1">
    <location>
        <begin position="98"/>
        <end position="163"/>
    </location>
</feature>
<dbReference type="InterPro" id="IPR034079">
    <property type="entry name" value="R3H_KhpB"/>
</dbReference>
<dbReference type="Pfam" id="PF01424">
    <property type="entry name" value="R3H"/>
    <property type="match status" value="1"/>
</dbReference>
<sequence>MREQQIQRGKEWLETVLKLMGFPTEVNIGAEKVDPIEQGASWLLIDQTNLTREQIEIIIGPKGEGIDAIQYLANTILNIDLEEENQQAFTVELNGYRLKRQAELLAWAKSVVEQVRQTGQEVEMKSLSSAERRQIHTFLQDVDDLETESRGQEPDRRLVIRLR</sequence>
<dbReference type="EMBL" id="PXOH01000022">
    <property type="protein sequence ID" value="PSF35155.1"/>
    <property type="molecule type" value="Genomic_DNA"/>
</dbReference>
<dbReference type="AlphaFoldDB" id="A0A2T1LUD9"/>
<protein>
    <submittedName>
        <fullName evidence="2">RNA-binding protein</fullName>
    </submittedName>
</protein>
<comment type="caution">
    <text evidence="2">The sequence shown here is derived from an EMBL/GenBank/DDBJ whole genome shotgun (WGS) entry which is preliminary data.</text>
</comment>
<dbReference type="Gene3D" id="3.30.300.20">
    <property type="match status" value="1"/>
</dbReference>
<dbReference type="PANTHER" id="PTHR35800">
    <property type="entry name" value="PROTEIN JAG"/>
    <property type="match status" value="1"/>
</dbReference>
<evidence type="ECO:0000313" key="3">
    <source>
        <dbReference type="Proteomes" id="UP000239001"/>
    </source>
</evidence>
<evidence type="ECO:0000259" key="1">
    <source>
        <dbReference type="PROSITE" id="PS51061"/>
    </source>
</evidence>
<dbReference type="InterPro" id="IPR001374">
    <property type="entry name" value="R3H_dom"/>
</dbReference>
<dbReference type="Proteomes" id="UP000239001">
    <property type="component" value="Unassembled WGS sequence"/>
</dbReference>
<evidence type="ECO:0000313" key="2">
    <source>
        <dbReference type="EMBL" id="PSF35155.1"/>
    </source>
</evidence>
<dbReference type="GO" id="GO:0003723">
    <property type="term" value="F:RNA binding"/>
    <property type="evidence" value="ECO:0007669"/>
    <property type="project" value="InterPro"/>
</dbReference>
<dbReference type="SUPFAM" id="SSF82708">
    <property type="entry name" value="R3H domain"/>
    <property type="match status" value="1"/>
</dbReference>
<dbReference type="PROSITE" id="PS51061">
    <property type="entry name" value="R3H"/>
    <property type="match status" value="1"/>
</dbReference>
<reference evidence="2 3" key="1">
    <citation type="submission" date="2018-03" db="EMBL/GenBank/DDBJ databases">
        <title>The ancient ancestry and fast evolution of plastids.</title>
        <authorList>
            <person name="Moore K.R."/>
            <person name="Magnabosco C."/>
            <person name="Momper L."/>
            <person name="Gold D.A."/>
            <person name="Bosak T."/>
            <person name="Fournier G.P."/>
        </authorList>
    </citation>
    <scope>NUCLEOTIDE SEQUENCE [LARGE SCALE GENOMIC DNA]</scope>
    <source>
        <strain evidence="2 3">CCALA 016</strain>
    </source>
</reference>
<dbReference type="OrthoDB" id="465424at2"/>
<dbReference type="InterPro" id="IPR036867">
    <property type="entry name" value="R3H_dom_sf"/>
</dbReference>